<keyword evidence="2 4" id="KW-0813">Transport</keyword>
<dbReference type="GO" id="GO:0042301">
    <property type="term" value="F:phosphate ion binding"/>
    <property type="evidence" value="ECO:0007669"/>
    <property type="project" value="UniProtKB-UniRule"/>
</dbReference>
<keyword evidence="3 4" id="KW-0732">Signal</keyword>
<evidence type="ECO:0000313" key="6">
    <source>
        <dbReference type="EMBL" id="NER28970.1"/>
    </source>
</evidence>
<organism evidence="6">
    <name type="scientific">Symploca sp. SIO1C4</name>
    <dbReference type="NCBI Taxonomy" id="2607765"/>
    <lineage>
        <taxon>Bacteria</taxon>
        <taxon>Bacillati</taxon>
        <taxon>Cyanobacteriota</taxon>
        <taxon>Cyanophyceae</taxon>
        <taxon>Coleofasciculales</taxon>
        <taxon>Coleofasciculaceae</taxon>
        <taxon>Symploca</taxon>
    </lineage>
</organism>
<dbReference type="InterPro" id="IPR011862">
    <property type="entry name" value="Phos-bd"/>
</dbReference>
<gene>
    <name evidence="6" type="ORF">F6J89_15360</name>
</gene>
<protein>
    <recommendedName>
        <fullName evidence="4">Phosphate-binding protein</fullName>
    </recommendedName>
</protein>
<evidence type="ECO:0000256" key="3">
    <source>
        <dbReference type="ARBA" id="ARBA00022729"/>
    </source>
</evidence>
<dbReference type="NCBIfam" id="TIGR02136">
    <property type="entry name" value="ptsS_2"/>
    <property type="match status" value="1"/>
</dbReference>
<name>A0A6B3NBK9_9CYAN</name>
<dbReference type="GO" id="GO:0006817">
    <property type="term" value="P:phosphate ion transport"/>
    <property type="evidence" value="ECO:0007669"/>
    <property type="project" value="UniProtKB-UniRule"/>
</dbReference>
<accession>A0A6B3NBK9</accession>
<dbReference type="InterPro" id="IPR050811">
    <property type="entry name" value="Phosphate_ABC_transporter"/>
</dbReference>
<dbReference type="Gene3D" id="3.40.190.10">
    <property type="entry name" value="Periplasmic binding protein-like II"/>
    <property type="match status" value="2"/>
</dbReference>
<comment type="similarity">
    <text evidence="1 4">Belongs to the PstS family.</text>
</comment>
<reference evidence="6" key="1">
    <citation type="submission" date="2019-11" db="EMBL/GenBank/DDBJ databases">
        <title>Genomic insights into an expanded diversity of filamentous marine cyanobacteria reveals the extraordinary biosynthetic potential of Moorea and Okeania.</title>
        <authorList>
            <person name="Ferreira Leao T."/>
            <person name="Wang M."/>
            <person name="Moss N."/>
            <person name="Da Silva R."/>
            <person name="Sanders J."/>
            <person name="Nurk S."/>
            <person name="Gurevich A."/>
            <person name="Humphrey G."/>
            <person name="Reher R."/>
            <person name="Zhu Q."/>
            <person name="Belda-Ferre P."/>
            <person name="Glukhov E."/>
            <person name="Rex R."/>
            <person name="Dorrestein P.C."/>
            <person name="Knight R."/>
            <person name="Pevzner P."/>
            <person name="Gerwick W.H."/>
            <person name="Gerwick L."/>
        </authorList>
    </citation>
    <scope>NUCLEOTIDE SEQUENCE</scope>
    <source>
        <strain evidence="6">SIO1C4</strain>
    </source>
</reference>
<feature type="domain" description="PBP" evidence="5">
    <location>
        <begin position="34"/>
        <end position="286"/>
    </location>
</feature>
<dbReference type="EMBL" id="JAAHFQ010000287">
    <property type="protein sequence ID" value="NER28970.1"/>
    <property type="molecule type" value="Genomic_DNA"/>
</dbReference>
<dbReference type="InterPro" id="IPR024370">
    <property type="entry name" value="PBP_domain"/>
</dbReference>
<dbReference type="CDD" id="cd13654">
    <property type="entry name" value="PBP2_phosphate_like_2"/>
    <property type="match status" value="1"/>
</dbReference>
<dbReference type="FunFam" id="3.40.190.10:FF:000156">
    <property type="entry name" value="Phosphate ABC transporter, phosphate-binding protein"/>
    <property type="match status" value="1"/>
</dbReference>
<evidence type="ECO:0000256" key="4">
    <source>
        <dbReference type="RuleBase" id="RU367119"/>
    </source>
</evidence>
<dbReference type="PROSITE" id="PS51257">
    <property type="entry name" value="PROKAR_LIPOPROTEIN"/>
    <property type="match status" value="1"/>
</dbReference>
<evidence type="ECO:0000256" key="2">
    <source>
        <dbReference type="ARBA" id="ARBA00022448"/>
    </source>
</evidence>
<comment type="function">
    <text evidence="4">Involved in the system for phosphate transport across the cytoplasmic membrane.</text>
</comment>
<dbReference type="PANTHER" id="PTHR30570">
    <property type="entry name" value="PERIPLASMIC PHOSPHATE BINDING COMPONENT OF PHOSPHATE ABC TRANSPORTER"/>
    <property type="match status" value="1"/>
</dbReference>
<dbReference type="SUPFAM" id="SSF53850">
    <property type="entry name" value="Periplasmic binding protein-like II"/>
    <property type="match status" value="1"/>
</dbReference>
<feature type="chain" id="PRO_5027154294" description="Phosphate-binding protein" evidence="4">
    <location>
        <begin position="22"/>
        <end position="342"/>
    </location>
</feature>
<feature type="signal peptide" evidence="4">
    <location>
        <begin position="1"/>
        <end position="21"/>
    </location>
</feature>
<sequence length="342" mass="37426">MQITKNLNAFTLIKSAMFAGAIALLSSCSEGTSDQPQTIRIDGSSTVYPITQAVAKEFNAKNKVPAEVTVDFSGTGGGFEKFCAGETDINDASRPIQLDEMEKCKAEGVAYIELPVAFDALSVVVNSQNNWASDITLAELKKIWEPQAQGKITNWNQVRASWPDKPLNLYGPGTDSGTYDYFTEAIVGKAGASRSDFFDSEDDDILVEEISEDPNAIGYFGLAYYEANPGQMKPLAISNGNALVLPSVETVENATYQPLSRPLFIYVNLGSAKDNPAVREFVYYYLEKAPEIVSTVGYVPLPKEGYHLNKVHYNQGKVGSVFEGKSQFNLTIGELLRKQAKY</sequence>
<proteinExistence type="inferred from homology"/>
<dbReference type="AlphaFoldDB" id="A0A6B3NBK9"/>
<comment type="caution">
    <text evidence="6">The sequence shown here is derived from an EMBL/GenBank/DDBJ whole genome shotgun (WGS) entry which is preliminary data.</text>
</comment>
<evidence type="ECO:0000256" key="1">
    <source>
        <dbReference type="ARBA" id="ARBA00008725"/>
    </source>
</evidence>
<dbReference type="Pfam" id="PF12849">
    <property type="entry name" value="PBP_like_2"/>
    <property type="match status" value="1"/>
</dbReference>
<dbReference type="PANTHER" id="PTHR30570:SF1">
    <property type="entry name" value="PHOSPHATE-BINDING PROTEIN PSTS"/>
    <property type="match status" value="1"/>
</dbReference>
<keyword evidence="4" id="KW-0592">Phosphate transport</keyword>
<evidence type="ECO:0000259" key="5">
    <source>
        <dbReference type="Pfam" id="PF12849"/>
    </source>
</evidence>